<evidence type="ECO:0000256" key="1">
    <source>
        <dbReference type="SAM" id="MobiDB-lite"/>
    </source>
</evidence>
<dbReference type="STRING" id="196109.A0A136JB78"/>
<feature type="compositionally biased region" description="Polar residues" evidence="1">
    <location>
        <begin position="216"/>
        <end position="236"/>
    </location>
</feature>
<dbReference type="OrthoDB" id="5222339at2759"/>
<feature type="compositionally biased region" description="Polar residues" evidence="1">
    <location>
        <begin position="248"/>
        <end position="267"/>
    </location>
</feature>
<gene>
    <name evidence="2" type="ORF">Micbo1qcDRAFT_159606</name>
</gene>
<sequence length="387" mass="42663">MLVTRCALIRSTSALPVLCRLVVRHGYKGHASPVCHRSIKLQVHRTFACGSKPRDDRTAPQNMAAQPQRFQWHLVKAWVEQKQAYEAEHGQPAPVSHDEEKAIAPLLRLLAPARPLAPAVGDENWVGRLQEYLQQNSRPIPTYEEEPDPNQIPGTPLQFRTFAHVVGASDRLPGPLHGLDQDGQCPLFPNKKLAKSYAAKCAYEYLVSSKTNSGATEAQEPASTDKSVSSPSTPASFATKPAAERGPSIQNSPEPPSTQRSSPYLSSERQDRNAGLSVPSSRGSVTSDGIQDSYVAKLAKLCQKCGIDAPEYKLDQKRDDYFDGHAVFKSPAMSRLPEGLGHVRNSTGKKETRERIAKEIYEHLYGGYQAHIARVNKFMTDLPPPKE</sequence>
<evidence type="ECO:0008006" key="4">
    <source>
        <dbReference type="Google" id="ProtNLM"/>
    </source>
</evidence>
<dbReference type="Gene3D" id="3.30.160.20">
    <property type="match status" value="1"/>
</dbReference>
<proteinExistence type="predicted"/>
<protein>
    <recommendedName>
        <fullName evidence="4">DRBM domain-containing protein</fullName>
    </recommendedName>
</protein>
<dbReference type="AlphaFoldDB" id="A0A136JB78"/>
<evidence type="ECO:0000313" key="3">
    <source>
        <dbReference type="Proteomes" id="UP000070501"/>
    </source>
</evidence>
<keyword evidence="3" id="KW-1185">Reference proteome</keyword>
<dbReference type="EMBL" id="KQ964247">
    <property type="protein sequence ID" value="KXJ94439.1"/>
    <property type="molecule type" value="Genomic_DNA"/>
</dbReference>
<name>A0A136JB78_9PEZI</name>
<feature type="region of interest" description="Disordered" evidence="1">
    <location>
        <begin position="216"/>
        <end position="288"/>
    </location>
</feature>
<dbReference type="InParanoid" id="A0A136JB78"/>
<organism evidence="2 3">
    <name type="scientific">Microdochium bolleyi</name>
    <dbReference type="NCBI Taxonomy" id="196109"/>
    <lineage>
        <taxon>Eukaryota</taxon>
        <taxon>Fungi</taxon>
        <taxon>Dikarya</taxon>
        <taxon>Ascomycota</taxon>
        <taxon>Pezizomycotina</taxon>
        <taxon>Sordariomycetes</taxon>
        <taxon>Xylariomycetidae</taxon>
        <taxon>Xylariales</taxon>
        <taxon>Microdochiaceae</taxon>
        <taxon>Microdochium</taxon>
    </lineage>
</organism>
<evidence type="ECO:0000313" key="2">
    <source>
        <dbReference type="EMBL" id="KXJ94439.1"/>
    </source>
</evidence>
<dbReference type="SUPFAM" id="SSF54768">
    <property type="entry name" value="dsRNA-binding domain-like"/>
    <property type="match status" value="1"/>
</dbReference>
<reference evidence="3" key="1">
    <citation type="submission" date="2016-02" db="EMBL/GenBank/DDBJ databases">
        <title>Draft genome sequence of Microdochium bolleyi, a fungal endophyte of beachgrass.</title>
        <authorList>
            <consortium name="DOE Joint Genome Institute"/>
            <person name="David A.S."/>
            <person name="May G."/>
            <person name="Haridas S."/>
            <person name="Lim J."/>
            <person name="Wang M."/>
            <person name="Labutti K."/>
            <person name="Lipzen A."/>
            <person name="Barry K."/>
            <person name="Grigoriev I.V."/>
        </authorList>
    </citation>
    <scope>NUCLEOTIDE SEQUENCE [LARGE SCALE GENOMIC DNA]</scope>
    <source>
        <strain evidence="3">J235TASD1</strain>
    </source>
</reference>
<dbReference type="Proteomes" id="UP000070501">
    <property type="component" value="Unassembled WGS sequence"/>
</dbReference>
<feature type="compositionally biased region" description="Polar residues" evidence="1">
    <location>
        <begin position="278"/>
        <end position="288"/>
    </location>
</feature>
<accession>A0A136JB78</accession>